<reference evidence="2" key="1">
    <citation type="journal article" date="2004" name="Nature">
        <title>Community structure and metabolism through reconstruction of microbial genomes from the environment.</title>
        <authorList>
            <person name="Tyson G.W."/>
            <person name="Chapman J."/>
            <person name="Hugenholtz P."/>
            <person name="Allen E.E."/>
            <person name="Ram R.J."/>
            <person name="Richardson P.M."/>
            <person name="Solovyev V.V."/>
            <person name="Rubin E.M."/>
            <person name="Rokhsar D.S."/>
            <person name="Banfield J.F."/>
        </authorList>
    </citation>
    <scope>NUCLEOTIDE SEQUENCE [LARGE SCALE GENOMIC DNA]</scope>
</reference>
<dbReference type="EMBL" id="DS995259">
    <property type="protein sequence ID" value="EDZ39552.1"/>
    <property type="molecule type" value="Genomic_DNA"/>
</dbReference>
<feature type="region of interest" description="Disordered" evidence="1">
    <location>
        <begin position="1"/>
        <end position="74"/>
    </location>
</feature>
<evidence type="ECO:0000313" key="2">
    <source>
        <dbReference type="EMBL" id="EDZ39552.1"/>
    </source>
</evidence>
<reference evidence="2" key="2">
    <citation type="journal article" date="2008" name="PLoS Biol.">
        <title>Population genomic analysis of strain variation in Leptospirillum group II bacteria involved in acid mine drainage formation.</title>
        <authorList>
            <person name="Simmons S.L."/>
            <person name="Dibartolo G."/>
            <person name="Denef V.J."/>
            <person name="Goltsman D.S."/>
            <person name="Thelen M.P."/>
            <person name="Banfield J.F."/>
        </authorList>
    </citation>
    <scope>NUCLEOTIDE SEQUENCE [LARGE SCALE GENOMIC DNA]</scope>
</reference>
<evidence type="ECO:0000256" key="1">
    <source>
        <dbReference type="SAM" id="MobiDB-lite"/>
    </source>
</evidence>
<gene>
    <name evidence="2" type="ORF">CGL2_11277189a</name>
</gene>
<name>B6AM45_9BACT</name>
<feature type="compositionally biased region" description="Basic and acidic residues" evidence="1">
    <location>
        <begin position="10"/>
        <end position="57"/>
    </location>
</feature>
<organism evidence="2">
    <name type="scientific">Leptospirillum sp. Group II '5-way CG'</name>
    <dbReference type="NCBI Taxonomy" id="419541"/>
    <lineage>
        <taxon>Bacteria</taxon>
        <taxon>Pseudomonadati</taxon>
        <taxon>Nitrospirota</taxon>
        <taxon>Nitrospiria</taxon>
        <taxon>Nitrospirales</taxon>
        <taxon>Nitrospiraceae</taxon>
        <taxon>Leptospirillum</taxon>
    </lineage>
</organism>
<protein>
    <submittedName>
        <fullName evidence="2">Uncharacterized protein</fullName>
    </submittedName>
</protein>
<proteinExistence type="predicted"/>
<accession>B6AM45</accession>
<sequence>MAYQATHPNPDLRHIDTRHDPDGGDVRRLAVRSDADGMRGLGVERGEREAQGDEHPAFPEQASEDGEGRPPSVLRACPGMECLLRGRIPSGRRWRSRSKEFFLTPDPVSGEEPRAGDYVRSCQWEV</sequence>
<dbReference type="AlphaFoldDB" id="B6AM45"/>